<comment type="caution">
    <text evidence="7">The sequence shown here is derived from an EMBL/GenBank/DDBJ whole genome shotgun (WGS) entry which is preliminary data.</text>
</comment>
<keyword evidence="4 5" id="KW-0472">Membrane</keyword>
<evidence type="ECO:0000256" key="5">
    <source>
        <dbReference type="SAM" id="Phobius"/>
    </source>
</evidence>
<evidence type="ECO:0000313" key="7">
    <source>
        <dbReference type="EMBL" id="KAK6732631.1"/>
    </source>
</evidence>
<dbReference type="PROSITE" id="PS50262">
    <property type="entry name" value="G_PROTEIN_RECEP_F1_2"/>
    <property type="match status" value="1"/>
</dbReference>
<dbReference type="PANTHER" id="PTHR22718:SF25">
    <property type="entry name" value="G-PROTEIN COUPLED RECEPTORS FAMILY 1 PROFILE DOMAIN-CONTAINING PROTEIN"/>
    <property type="match status" value="1"/>
</dbReference>
<comment type="subcellular location">
    <subcellularLocation>
        <location evidence="1">Membrane</location>
    </subcellularLocation>
</comment>
<evidence type="ECO:0000256" key="1">
    <source>
        <dbReference type="ARBA" id="ARBA00004370"/>
    </source>
</evidence>
<dbReference type="PRINTS" id="PR00237">
    <property type="entry name" value="GPCRRHODOPSN"/>
</dbReference>
<dbReference type="EMBL" id="JAVFWL010000002">
    <property type="protein sequence ID" value="KAK6732631.1"/>
    <property type="molecule type" value="Genomic_DNA"/>
</dbReference>
<keyword evidence="2 5" id="KW-0812">Transmembrane</keyword>
<organism evidence="7 8">
    <name type="scientific">Necator americanus</name>
    <name type="common">Human hookworm</name>
    <dbReference type="NCBI Taxonomy" id="51031"/>
    <lineage>
        <taxon>Eukaryota</taxon>
        <taxon>Metazoa</taxon>
        <taxon>Ecdysozoa</taxon>
        <taxon>Nematoda</taxon>
        <taxon>Chromadorea</taxon>
        <taxon>Rhabditida</taxon>
        <taxon>Rhabditina</taxon>
        <taxon>Rhabditomorpha</taxon>
        <taxon>Strongyloidea</taxon>
        <taxon>Ancylostomatidae</taxon>
        <taxon>Bunostominae</taxon>
        <taxon>Necator</taxon>
    </lineage>
</organism>
<dbReference type="PANTHER" id="PTHR22718">
    <property type="entry name" value="SERPENTINE RECEPTOR, CLASS X"/>
    <property type="match status" value="1"/>
</dbReference>
<evidence type="ECO:0000256" key="2">
    <source>
        <dbReference type="ARBA" id="ARBA00022692"/>
    </source>
</evidence>
<feature type="transmembrane region" description="Helical" evidence="5">
    <location>
        <begin position="23"/>
        <end position="49"/>
    </location>
</feature>
<sequence>MIANTVLLSVTLFTGGVDRFIRFYLISAAMAGLVAVVPIFIALLPAIFFQVHLIDPTNIILSTLDTVGYLALMFTTTVIATDRFVLFLLPMVHKFLSDTVWISPCFAILPWIITTLATIHMNIIGCYKRTDPYALTFTYACSECSYYDPILYTSGYVFPGIASFLYLIIYCRIVSTRLKFRSTMKQIPTVCHTNYKAQDVSLVLQFFLICALQLGTSALFYILPPLTGGTTISYQIPMVFSVMNTMVNPMVIFIFQKRIRHRCFTILKVLSQRVDVSRSRVKQLDVMMHHQ</sequence>
<keyword evidence="3 5" id="KW-1133">Transmembrane helix</keyword>
<accession>A0ABR1C3P8</accession>
<dbReference type="SUPFAM" id="SSF81321">
    <property type="entry name" value="Family A G protein-coupled receptor-like"/>
    <property type="match status" value="1"/>
</dbReference>
<gene>
    <name evidence="7" type="primary">Necator_chrII.g4577</name>
    <name evidence="7" type="ORF">RB195_016785</name>
</gene>
<protein>
    <recommendedName>
        <fullName evidence="6">G-protein coupled receptors family 1 profile domain-containing protein</fullName>
    </recommendedName>
</protein>
<feature type="transmembrane region" description="Helical" evidence="5">
    <location>
        <begin position="69"/>
        <end position="89"/>
    </location>
</feature>
<evidence type="ECO:0000259" key="6">
    <source>
        <dbReference type="PROSITE" id="PS50262"/>
    </source>
</evidence>
<feature type="transmembrane region" description="Helical" evidence="5">
    <location>
        <begin position="101"/>
        <end position="123"/>
    </location>
</feature>
<proteinExistence type="predicted"/>
<evidence type="ECO:0000256" key="4">
    <source>
        <dbReference type="ARBA" id="ARBA00023136"/>
    </source>
</evidence>
<dbReference type="InterPro" id="IPR000276">
    <property type="entry name" value="GPCR_Rhodpsn"/>
</dbReference>
<feature type="domain" description="G-protein coupled receptors family 1 profile" evidence="6">
    <location>
        <begin position="3"/>
        <end position="252"/>
    </location>
</feature>
<feature type="transmembrane region" description="Helical" evidence="5">
    <location>
        <begin position="156"/>
        <end position="175"/>
    </location>
</feature>
<evidence type="ECO:0000256" key="3">
    <source>
        <dbReference type="ARBA" id="ARBA00022989"/>
    </source>
</evidence>
<dbReference type="Gene3D" id="1.20.1070.10">
    <property type="entry name" value="Rhodopsin 7-helix transmembrane proteins"/>
    <property type="match status" value="1"/>
</dbReference>
<keyword evidence="8" id="KW-1185">Reference proteome</keyword>
<reference evidence="7 8" key="1">
    <citation type="submission" date="2023-08" db="EMBL/GenBank/DDBJ databases">
        <title>A Necator americanus chromosomal reference genome.</title>
        <authorList>
            <person name="Ilik V."/>
            <person name="Petrzelkova K.J."/>
            <person name="Pardy F."/>
            <person name="Fuh T."/>
            <person name="Niatou-Singa F.S."/>
            <person name="Gouil Q."/>
            <person name="Baker L."/>
            <person name="Ritchie M.E."/>
            <person name="Jex A.R."/>
            <person name="Gazzola D."/>
            <person name="Li H."/>
            <person name="Toshio Fujiwara R."/>
            <person name="Zhan B."/>
            <person name="Aroian R.V."/>
            <person name="Pafco B."/>
            <person name="Schwarz E.M."/>
        </authorList>
    </citation>
    <scope>NUCLEOTIDE SEQUENCE [LARGE SCALE GENOMIC DNA]</scope>
    <source>
        <strain evidence="7 8">Aroian</strain>
        <tissue evidence="7">Whole animal</tissue>
    </source>
</reference>
<feature type="transmembrane region" description="Helical" evidence="5">
    <location>
        <begin position="234"/>
        <end position="255"/>
    </location>
</feature>
<name>A0ABR1C3P8_NECAM</name>
<feature type="transmembrane region" description="Helical" evidence="5">
    <location>
        <begin position="202"/>
        <end position="222"/>
    </location>
</feature>
<dbReference type="Proteomes" id="UP001303046">
    <property type="component" value="Unassembled WGS sequence"/>
</dbReference>
<dbReference type="InterPro" id="IPR017452">
    <property type="entry name" value="GPCR_Rhodpsn_7TM"/>
</dbReference>
<evidence type="ECO:0000313" key="8">
    <source>
        <dbReference type="Proteomes" id="UP001303046"/>
    </source>
</evidence>